<evidence type="ECO:0000313" key="2">
    <source>
        <dbReference type="EMBL" id="KAJ9548556.1"/>
    </source>
</evidence>
<feature type="transmembrane region" description="Helical" evidence="1">
    <location>
        <begin position="188"/>
        <end position="218"/>
    </location>
</feature>
<dbReference type="PANTHER" id="PTHR33133:SF39">
    <property type="entry name" value="ABC TRANSPORTER PERMEASE"/>
    <property type="match status" value="1"/>
</dbReference>
<feature type="transmembrane region" description="Helical" evidence="1">
    <location>
        <begin position="101"/>
        <end position="124"/>
    </location>
</feature>
<proteinExistence type="predicted"/>
<dbReference type="AlphaFoldDB" id="A0AA38WHG8"/>
<gene>
    <name evidence="2" type="ORF">OSB04_021099</name>
</gene>
<reference evidence="2" key="1">
    <citation type="submission" date="2023-03" db="EMBL/GenBank/DDBJ databases">
        <title>Chromosome-scale reference genome and RAD-based genetic map of yellow starthistle (Centaurea solstitialis) reveal putative structural variation and QTLs associated with invader traits.</title>
        <authorList>
            <person name="Reatini B."/>
            <person name="Cang F.A."/>
            <person name="Jiang Q."/>
            <person name="Mckibben M.T.W."/>
            <person name="Barker M.S."/>
            <person name="Rieseberg L.H."/>
            <person name="Dlugosch K.M."/>
        </authorList>
    </citation>
    <scope>NUCLEOTIDE SEQUENCE</scope>
    <source>
        <strain evidence="2">CAN-66</strain>
        <tissue evidence="2">Leaf</tissue>
    </source>
</reference>
<sequence>METKLIKHQWNSNLKSQPSLGFFGILKESFKTANRNRKLLFPLLILAFLSFSLLNFAEIYLLEPVAEDFSLQLTNNPKMVQDIRDDDTNIMAIYSNAINDISVVTLSIFILNWQINLVFLIAIVSSSSKAYTAKLLDPKETISNIRKSYENVRDTSFRLVFITLGLITLGFFSKGIVFILAAGSSALYLFNVILSFSIAALFFYVSALWMMTMVVSVLEDVGGLDAIVTAKQVIIKGKRVQASLIMALAAVVYVLVRMTKDALPIYNLDKWSRLAVTIPCSNGMICILKLFIFVVFTVFYHEQKESSVKES</sequence>
<feature type="transmembrane region" description="Helical" evidence="1">
    <location>
        <begin position="156"/>
        <end position="182"/>
    </location>
</feature>
<accession>A0AA38WHG8</accession>
<organism evidence="2 3">
    <name type="scientific">Centaurea solstitialis</name>
    <name type="common">yellow star-thistle</name>
    <dbReference type="NCBI Taxonomy" id="347529"/>
    <lineage>
        <taxon>Eukaryota</taxon>
        <taxon>Viridiplantae</taxon>
        <taxon>Streptophyta</taxon>
        <taxon>Embryophyta</taxon>
        <taxon>Tracheophyta</taxon>
        <taxon>Spermatophyta</taxon>
        <taxon>Magnoliopsida</taxon>
        <taxon>eudicotyledons</taxon>
        <taxon>Gunneridae</taxon>
        <taxon>Pentapetalae</taxon>
        <taxon>asterids</taxon>
        <taxon>campanulids</taxon>
        <taxon>Asterales</taxon>
        <taxon>Asteraceae</taxon>
        <taxon>Carduoideae</taxon>
        <taxon>Cardueae</taxon>
        <taxon>Centaureinae</taxon>
        <taxon>Centaurea</taxon>
    </lineage>
</organism>
<comment type="caution">
    <text evidence="2">The sequence shown here is derived from an EMBL/GenBank/DDBJ whole genome shotgun (WGS) entry which is preliminary data.</text>
</comment>
<keyword evidence="1" id="KW-0812">Transmembrane</keyword>
<dbReference type="Proteomes" id="UP001172457">
    <property type="component" value="Chromosome 5"/>
</dbReference>
<keyword evidence="1" id="KW-1133">Transmembrane helix</keyword>
<dbReference type="EMBL" id="JARYMX010000005">
    <property type="protein sequence ID" value="KAJ9548556.1"/>
    <property type="molecule type" value="Genomic_DNA"/>
</dbReference>
<name>A0AA38WHG8_9ASTR</name>
<feature type="transmembrane region" description="Helical" evidence="1">
    <location>
        <begin position="239"/>
        <end position="256"/>
    </location>
</feature>
<dbReference type="PANTHER" id="PTHR33133">
    <property type="entry name" value="OS08G0107100 PROTEIN-RELATED"/>
    <property type="match status" value="1"/>
</dbReference>
<protein>
    <submittedName>
        <fullName evidence="2">Uncharacterized protein</fullName>
    </submittedName>
</protein>
<feature type="transmembrane region" description="Helical" evidence="1">
    <location>
        <begin position="39"/>
        <end position="62"/>
    </location>
</feature>
<keyword evidence="3" id="KW-1185">Reference proteome</keyword>
<feature type="transmembrane region" description="Helical" evidence="1">
    <location>
        <begin position="276"/>
        <end position="300"/>
    </location>
</feature>
<keyword evidence="1" id="KW-0472">Membrane</keyword>
<evidence type="ECO:0000313" key="3">
    <source>
        <dbReference type="Proteomes" id="UP001172457"/>
    </source>
</evidence>
<evidence type="ECO:0000256" key="1">
    <source>
        <dbReference type="SAM" id="Phobius"/>
    </source>
</evidence>